<sequence length="348" mass="37333">MKKFLKCHEAYVLMIIVVFSIVISLVNPNFFSLENLFDLLKSNAFLGIMAIGVLLVLISGGIDMSFAAIATIAEYVSVSICIKLGGSMLSAFLLAIAIGILLGSINGFLIHVFSIPPIIATIATMNVYYGLLIVVTRGRWIYALPDFFRSFAEVRMLTLVSPTNTPYGISVITVIWFLLMAATALLLKYTRLGRSVYAVGGDLISAGRIGINVRWVQVFVYAFMGVMAAIAGIVQALLVQTVAPNSIVGKELSVIAAVVLGGASLSGGRGSVLGTFFGVMLLAIVQNGMTLMKVSAVWYDVFVGIVIIVSVGFSSYRQKNKKSGAHIDIREEDSALVDSTYVMSQGAR</sequence>
<evidence type="ECO:0000256" key="3">
    <source>
        <dbReference type="ARBA" id="ARBA00022475"/>
    </source>
</evidence>
<accession>G8QVP4</accession>
<feature type="transmembrane region" description="Helical" evidence="8">
    <location>
        <begin position="165"/>
        <end position="187"/>
    </location>
</feature>
<dbReference type="STRING" id="158190.SpiGrapes_1526"/>
<dbReference type="GO" id="GO:0022857">
    <property type="term" value="F:transmembrane transporter activity"/>
    <property type="evidence" value="ECO:0007669"/>
    <property type="project" value="InterPro"/>
</dbReference>
<evidence type="ECO:0000313" key="10">
    <source>
        <dbReference type="Proteomes" id="UP000005632"/>
    </source>
</evidence>
<dbReference type="KEGG" id="sgp:SpiGrapes_1526"/>
<feature type="transmembrane region" description="Helical" evidence="8">
    <location>
        <begin position="43"/>
        <end position="59"/>
    </location>
</feature>
<keyword evidence="7 8" id="KW-0472">Membrane</keyword>
<proteinExistence type="predicted"/>
<dbReference type="OrthoDB" id="9813906at2"/>
<evidence type="ECO:0000256" key="2">
    <source>
        <dbReference type="ARBA" id="ARBA00022448"/>
    </source>
</evidence>
<evidence type="ECO:0000256" key="6">
    <source>
        <dbReference type="ARBA" id="ARBA00022989"/>
    </source>
</evidence>
<keyword evidence="4" id="KW-0997">Cell inner membrane</keyword>
<evidence type="ECO:0000256" key="4">
    <source>
        <dbReference type="ARBA" id="ARBA00022519"/>
    </source>
</evidence>
<evidence type="ECO:0000256" key="1">
    <source>
        <dbReference type="ARBA" id="ARBA00004651"/>
    </source>
</evidence>
<gene>
    <name evidence="9" type="ordered locus">SpiGrapes_1526</name>
</gene>
<keyword evidence="3" id="KW-1003">Cell membrane</keyword>
<name>G8QVP4_SPHPG</name>
<evidence type="ECO:0000256" key="8">
    <source>
        <dbReference type="SAM" id="Phobius"/>
    </source>
</evidence>
<protein>
    <submittedName>
        <fullName evidence="9">Permease component of ribose/xylose/arabinose/galactoside ABC-type transporters</fullName>
    </submittedName>
</protein>
<dbReference type="Proteomes" id="UP000005632">
    <property type="component" value="Chromosome"/>
</dbReference>
<dbReference type="RefSeq" id="WP_014270184.1">
    <property type="nucleotide sequence ID" value="NC_016633.1"/>
</dbReference>
<dbReference type="AlphaFoldDB" id="G8QVP4"/>
<evidence type="ECO:0000313" key="9">
    <source>
        <dbReference type="EMBL" id="AEV29336.1"/>
    </source>
</evidence>
<feature type="transmembrane region" description="Helical" evidence="8">
    <location>
        <begin position="91"/>
        <end position="115"/>
    </location>
</feature>
<keyword evidence="5 8" id="KW-0812">Transmembrane</keyword>
<feature type="transmembrane region" description="Helical" evidence="8">
    <location>
        <begin position="296"/>
        <end position="316"/>
    </location>
</feature>
<feature type="transmembrane region" description="Helical" evidence="8">
    <location>
        <begin position="247"/>
        <end position="265"/>
    </location>
</feature>
<dbReference type="eggNOG" id="COG1172">
    <property type="taxonomic scope" value="Bacteria"/>
</dbReference>
<feature type="transmembrane region" description="Helical" evidence="8">
    <location>
        <begin position="218"/>
        <end position="241"/>
    </location>
</feature>
<dbReference type="PANTHER" id="PTHR32196">
    <property type="entry name" value="ABC TRANSPORTER PERMEASE PROTEIN YPHD-RELATED-RELATED"/>
    <property type="match status" value="1"/>
</dbReference>
<feature type="transmembrane region" description="Helical" evidence="8">
    <location>
        <begin position="12"/>
        <end position="31"/>
    </location>
</feature>
<keyword evidence="10" id="KW-1185">Reference proteome</keyword>
<organism evidence="9 10">
    <name type="scientific">Sphaerochaeta pleomorpha (strain ATCC BAA-1885 / DSM 22778 / Grapes)</name>
    <dbReference type="NCBI Taxonomy" id="158190"/>
    <lineage>
        <taxon>Bacteria</taxon>
        <taxon>Pseudomonadati</taxon>
        <taxon>Spirochaetota</taxon>
        <taxon>Spirochaetia</taxon>
        <taxon>Spirochaetales</taxon>
        <taxon>Sphaerochaetaceae</taxon>
        <taxon>Sphaerochaeta</taxon>
    </lineage>
</organism>
<dbReference type="CDD" id="cd06579">
    <property type="entry name" value="TM_PBP1_transp_AraH_like"/>
    <property type="match status" value="1"/>
</dbReference>
<dbReference type="PANTHER" id="PTHR32196:SF21">
    <property type="entry name" value="ABC TRANSPORTER PERMEASE PROTEIN YPHD-RELATED"/>
    <property type="match status" value="1"/>
</dbReference>
<evidence type="ECO:0000256" key="5">
    <source>
        <dbReference type="ARBA" id="ARBA00022692"/>
    </source>
</evidence>
<dbReference type="EMBL" id="CP003155">
    <property type="protein sequence ID" value="AEV29336.1"/>
    <property type="molecule type" value="Genomic_DNA"/>
</dbReference>
<dbReference type="Pfam" id="PF02653">
    <property type="entry name" value="BPD_transp_2"/>
    <property type="match status" value="1"/>
</dbReference>
<reference evidence="9 10" key="1">
    <citation type="submission" date="2011-11" db="EMBL/GenBank/DDBJ databases">
        <title>Complete sequence of Spirochaeta sp. grapes.</title>
        <authorList>
            <consortium name="US DOE Joint Genome Institute"/>
            <person name="Lucas S."/>
            <person name="Han J."/>
            <person name="Lapidus A."/>
            <person name="Cheng J.-F."/>
            <person name="Goodwin L."/>
            <person name="Pitluck S."/>
            <person name="Peters L."/>
            <person name="Ovchinnikova G."/>
            <person name="Munk A.C."/>
            <person name="Detter J.C."/>
            <person name="Han C."/>
            <person name="Tapia R."/>
            <person name="Land M."/>
            <person name="Hauser L."/>
            <person name="Kyrpides N."/>
            <person name="Ivanova N."/>
            <person name="Pagani I."/>
            <person name="Ritalahtilisa K."/>
            <person name="Loeffler F."/>
            <person name="Woyke T."/>
        </authorList>
    </citation>
    <scope>NUCLEOTIDE SEQUENCE [LARGE SCALE GENOMIC DNA]</scope>
    <source>
        <strain evidence="10">ATCC BAA-1885 / DSM 22778 / Grapes</strain>
    </source>
</reference>
<keyword evidence="6 8" id="KW-1133">Transmembrane helix</keyword>
<keyword evidence="2" id="KW-0813">Transport</keyword>
<dbReference type="InterPro" id="IPR001851">
    <property type="entry name" value="ABC_transp_permease"/>
</dbReference>
<dbReference type="GO" id="GO:0005886">
    <property type="term" value="C:plasma membrane"/>
    <property type="evidence" value="ECO:0007669"/>
    <property type="project" value="UniProtKB-SubCell"/>
</dbReference>
<dbReference type="HOGENOM" id="CLU_028880_0_1_12"/>
<evidence type="ECO:0000256" key="7">
    <source>
        <dbReference type="ARBA" id="ARBA00023136"/>
    </source>
</evidence>
<comment type="subcellular location">
    <subcellularLocation>
        <location evidence="1">Cell membrane</location>
        <topology evidence="1">Multi-pass membrane protein</topology>
    </subcellularLocation>
</comment>